<keyword evidence="11" id="KW-1185">Reference proteome</keyword>
<evidence type="ECO:0000256" key="9">
    <source>
        <dbReference type="SAM" id="MobiDB-lite"/>
    </source>
</evidence>
<dbReference type="GO" id="GO:0003735">
    <property type="term" value="F:structural constituent of ribosome"/>
    <property type="evidence" value="ECO:0007669"/>
    <property type="project" value="InterPro"/>
</dbReference>
<dbReference type="InterPro" id="IPR001569">
    <property type="entry name" value="Ribosomal_eL37"/>
</dbReference>
<evidence type="ECO:0000256" key="4">
    <source>
        <dbReference type="ARBA" id="ARBA00022771"/>
    </source>
</evidence>
<dbReference type="SUPFAM" id="SSF57829">
    <property type="entry name" value="Zn-binding ribosomal proteins"/>
    <property type="match status" value="1"/>
</dbReference>
<reference evidence="10" key="2">
    <citation type="submission" date="2020-05" db="UniProtKB">
        <authorList>
            <consortium name="EnsemblMetazoa"/>
        </authorList>
    </citation>
    <scope>IDENTIFICATION</scope>
    <source>
        <strain evidence="10">Epiroticus2</strain>
    </source>
</reference>
<dbReference type="GO" id="GO:0005840">
    <property type="term" value="C:ribosome"/>
    <property type="evidence" value="ECO:0007669"/>
    <property type="project" value="UniProtKB-KW"/>
</dbReference>
<comment type="similarity">
    <text evidence="1">Belongs to the eukaryotic ribosomal protein eL37 family.</text>
</comment>
<evidence type="ECO:0000256" key="2">
    <source>
        <dbReference type="ARBA" id="ARBA00022723"/>
    </source>
</evidence>
<protein>
    <submittedName>
        <fullName evidence="10">Uncharacterized protein</fullName>
    </submittedName>
</protein>
<evidence type="ECO:0000313" key="10">
    <source>
        <dbReference type="EnsemblMetazoa" id="AEPI001554-PA"/>
    </source>
</evidence>
<keyword evidence="8" id="KW-0687">Ribonucleoprotein</keyword>
<organism evidence="10 11">
    <name type="scientific">Anopheles epiroticus</name>
    <dbReference type="NCBI Taxonomy" id="199890"/>
    <lineage>
        <taxon>Eukaryota</taxon>
        <taxon>Metazoa</taxon>
        <taxon>Ecdysozoa</taxon>
        <taxon>Arthropoda</taxon>
        <taxon>Hexapoda</taxon>
        <taxon>Insecta</taxon>
        <taxon>Pterygota</taxon>
        <taxon>Neoptera</taxon>
        <taxon>Endopterygota</taxon>
        <taxon>Diptera</taxon>
        <taxon>Nematocera</taxon>
        <taxon>Culicoidea</taxon>
        <taxon>Culicidae</taxon>
        <taxon>Anophelinae</taxon>
        <taxon>Anopheles</taxon>
    </lineage>
</organism>
<dbReference type="Proteomes" id="UP000075885">
    <property type="component" value="Unassembled WGS sequence"/>
</dbReference>
<dbReference type="Pfam" id="PF01907">
    <property type="entry name" value="Ribosomal_L37e"/>
    <property type="match status" value="1"/>
</dbReference>
<sequence>MKRLIATVDRNGQLYPQSSNANEAPEPHFTPVITKGTRSFGKMRNKTHTLCIRCEEKLRELRLSEFQDAIVPVLIQSAAELG</sequence>
<feature type="region of interest" description="Disordered" evidence="9">
    <location>
        <begin position="12"/>
        <end position="33"/>
    </location>
</feature>
<dbReference type="VEuPathDB" id="VectorBase:AEPI001554"/>
<keyword evidence="4" id="KW-0863">Zinc-finger</keyword>
<keyword evidence="3" id="KW-0699">rRNA-binding</keyword>
<proteinExistence type="inferred from homology"/>
<dbReference type="GO" id="GO:1990904">
    <property type="term" value="C:ribonucleoprotein complex"/>
    <property type="evidence" value="ECO:0007669"/>
    <property type="project" value="UniProtKB-KW"/>
</dbReference>
<evidence type="ECO:0000256" key="7">
    <source>
        <dbReference type="ARBA" id="ARBA00022980"/>
    </source>
</evidence>
<dbReference type="InterPro" id="IPR011332">
    <property type="entry name" value="Ribosomal_zn-bd"/>
</dbReference>
<keyword evidence="2" id="KW-0479">Metal-binding</keyword>
<evidence type="ECO:0000256" key="8">
    <source>
        <dbReference type="ARBA" id="ARBA00023274"/>
    </source>
</evidence>
<dbReference type="GO" id="GO:0019843">
    <property type="term" value="F:rRNA binding"/>
    <property type="evidence" value="ECO:0007669"/>
    <property type="project" value="UniProtKB-KW"/>
</dbReference>
<evidence type="ECO:0000256" key="5">
    <source>
        <dbReference type="ARBA" id="ARBA00022833"/>
    </source>
</evidence>
<keyword evidence="5" id="KW-0862">Zinc</keyword>
<dbReference type="Gene3D" id="2.20.25.30">
    <property type="match status" value="1"/>
</dbReference>
<dbReference type="GO" id="GO:0008270">
    <property type="term" value="F:zinc ion binding"/>
    <property type="evidence" value="ECO:0007669"/>
    <property type="project" value="UniProtKB-KW"/>
</dbReference>
<name>A0A182P3R9_9DIPT</name>
<keyword evidence="7" id="KW-0689">Ribosomal protein</keyword>
<reference evidence="11" key="1">
    <citation type="submission" date="2013-03" db="EMBL/GenBank/DDBJ databases">
        <title>The Genome Sequence of Anopheles epiroticus epiroticus2.</title>
        <authorList>
            <consortium name="The Broad Institute Genomics Platform"/>
            <person name="Neafsey D.E."/>
            <person name="Howell P."/>
            <person name="Walker B."/>
            <person name="Young S.K."/>
            <person name="Zeng Q."/>
            <person name="Gargeya S."/>
            <person name="Fitzgerald M."/>
            <person name="Haas B."/>
            <person name="Abouelleil A."/>
            <person name="Allen A.W."/>
            <person name="Alvarado L."/>
            <person name="Arachchi H.M."/>
            <person name="Berlin A.M."/>
            <person name="Chapman S.B."/>
            <person name="Gainer-Dewar J."/>
            <person name="Goldberg J."/>
            <person name="Griggs A."/>
            <person name="Gujja S."/>
            <person name="Hansen M."/>
            <person name="Howarth C."/>
            <person name="Imamovic A."/>
            <person name="Ireland A."/>
            <person name="Larimer J."/>
            <person name="McCowan C."/>
            <person name="Murphy C."/>
            <person name="Pearson M."/>
            <person name="Poon T.W."/>
            <person name="Priest M."/>
            <person name="Roberts A."/>
            <person name="Saif S."/>
            <person name="Shea T."/>
            <person name="Sisk P."/>
            <person name="Sykes S."/>
            <person name="Wortman J."/>
            <person name="Nusbaum C."/>
            <person name="Birren B."/>
        </authorList>
    </citation>
    <scope>NUCLEOTIDE SEQUENCE [LARGE SCALE GENOMIC DNA]</scope>
    <source>
        <strain evidence="11">Epiroticus2</strain>
    </source>
</reference>
<evidence type="ECO:0000256" key="3">
    <source>
        <dbReference type="ARBA" id="ARBA00022730"/>
    </source>
</evidence>
<accession>A0A182P3R9</accession>
<dbReference type="GO" id="GO:0006412">
    <property type="term" value="P:translation"/>
    <property type="evidence" value="ECO:0007669"/>
    <property type="project" value="InterPro"/>
</dbReference>
<evidence type="ECO:0000256" key="6">
    <source>
        <dbReference type="ARBA" id="ARBA00022884"/>
    </source>
</evidence>
<dbReference type="InterPro" id="IPR011331">
    <property type="entry name" value="Ribosomal_eL37/eL43"/>
</dbReference>
<keyword evidence="6" id="KW-0694">RNA-binding</keyword>
<dbReference type="EnsemblMetazoa" id="AEPI001554-RA">
    <property type="protein sequence ID" value="AEPI001554-PA"/>
    <property type="gene ID" value="AEPI001554"/>
</dbReference>
<dbReference type="AlphaFoldDB" id="A0A182P3R9"/>
<evidence type="ECO:0000256" key="1">
    <source>
        <dbReference type="ARBA" id="ARBA00009805"/>
    </source>
</evidence>
<evidence type="ECO:0000313" key="11">
    <source>
        <dbReference type="Proteomes" id="UP000075885"/>
    </source>
</evidence>